<organism evidence="1 2">
    <name type="scientific">Entomospira entomophila</name>
    <dbReference type="NCBI Taxonomy" id="2719988"/>
    <lineage>
        <taxon>Bacteria</taxon>
        <taxon>Pseudomonadati</taxon>
        <taxon>Spirochaetota</taxon>
        <taxon>Spirochaetia</taxon>
        <taxon>Spirochaetales</taxon>
        <taxon>Spirochaetaceae</taxon>
        <taxon>Entomospira</taxon>
    </lineage>
</organism>
<sequence length="240" mass="28103">MLRRIIYFCLLGCIGVWNTWAVTIDDYFLINLAIADDGGVVLSYQLDEIHLNVHGYIVEFRIVISDGTIIRVPALVHYHDRDTVYHPKEHTLYDAMPVALLEERTFSLEFESLSFFYNGLQQFPLYLPALSIEVSSEMEPFLRITPHQEYAQYTQFYMECYIRDDQWQIMTTLVIGQRGEHLDDTHMIVAETTPYDFYITNPDQKHTILAYLQTGDAYYPEVSILMVHEYVIVEGEKISY</sequence>
<evidence type="ECO:0000313" key="2">
    <source>
        <dbReference type="Proteomes" id="UP000711995"/>
    </source>
</evidence>
<protein>
    <submittedName>
        <fullName evidence="1">Uncharacterized protein</fullName>
    </submittedName>
</protein>
<accession>A0A968KT03</accession>
<keyword evidence="2" id="KW-1185">Reference proteome</keyword>
<evidence type="ECO:0000313" key="1">
    <source>
        <dbReference type="EMBL" id="NIZ40922.1"/>
    </source>
</evidence>
<proteinExistence type="predicted"/>
<dbReference type="AlphaFoldDB" id="A0A968KT03"/>
<comment type="caution">
    <text evidence="1">The sequence shown here is derived from an EMBL/GenBank/DDBJ whole genome shotgun (WGS) entry which is preliminary data.</text>
</comment>
<gene>
    <name evidence="1" type="ORF">HCT14_05315</name>
</gene>
<dbReference type="RefSeq" id="WP_167700509.1">
    <property type="nucleotide sequence ID" value="NZ_CP118174.1"/>
</dbReference>
<reference evidence="1 2" key="1">
    <citation type="submission" date="2020-03" db="EMBL/GenBank/DDBJ databases">
        <title>Spirochaetal bacteria isolated from arthropods constitute a novel genus Entomospira genus novum within the order Spirochaetales.</title>
        <authorList>
            <person name="Grana-Miraglia L."/>
            <person name="Sikutova S."/>
            <person name="Fingerle V."/>
            <person name="Sing A."/>
            <person name="Castillo-Ramirez S."/>
            <person name="Margos G."/>
            <person name="Rudolf I."/>
        </authorList>
    </citation>
    <scope>NUCLEOTIDE SEQUENCE [LARGE SCALE GENOMIC DNA]</scope>
    <source>
        <strain evidence="1 2">BR193</strain>
    </source>
</reference>
<dbReference type="EMBL" id="JAATLJ010000001">
    <property type="protein sequence ID" value="NIZ40922.1"/>
    <property type="molecule type" value="Genomic_DNA"/>
</dbReference>
<dbReference type="Proteomes" id="UP000711995">
    <property type="component" value="Unassembled WGS sequence"/>
</dbReference>
<name>A0A968KT03_9SPIO</name>